<dbReference type="SMART" id="SM00248">
    <property type="entry name" value="ANK"/>
    <property type="match status" value="2"/>
</dbReference>
<proteinExistence type="predicted"/>
<dbReference type="AlphaFoldDB" id="R7VHY0"/>
<evidence type="ECO:0000313" key="5">
    <source>
        <dbReference type="EnsemblMetazoa" id="CapteP50304"/>
    </source>
</evidence>
<dbReference type="GO" id="GO:0010468">
    <property type="term" value="P:regulation of gene expression"/>
    <property type="evidence" value="ECO:0007669"/>
    <property type="project" value="TreeGrafter"/>
</dbReference>
<evidence type="ECO:0000256" key="2">
    <source>
        <dbReference type="ARBA" id="ARBA00023043"/>
    </source>
</evidence>
<feature type="non-terminal residue" evidence="4">
    <location>
        <position position="102"/>
    </location>
</feature>
<dbReference type="PANTHER" id="PTHR24124">
    <property type="entry name" value="ANKYRIN REPEAT FAMILY A"/>
    <property type="match status" value="1"/>
</dbReference>
<evidence type="ECO:0000313" key="4">
    <source>
        <dbReference type="EMBL" id="ELU18463.1"/>
    </source>
</evidence>
<dbReference type="EMBL" id="AMQN01034840">
    <property type="status" value="NOT_ANNOTATED_CDS"/>
    <property type="molecule type" value="Genomic_DNA"/>
</dbReference>
<keyword evidence="2 3" id="KW-0040">ANK repeat</keyword>
<dbReference type="EnsemblMetazoa" id="CapteT50304">
    <property type="protein sequence ID" value="CapteP50304"/>
    <property type="gene ID" value="CapteG50304"/>
</dbReference>
<dbReference type="OrthoDB" id="7464126at2759"/>
<accession>R7VHY0</accession>
<evidence type="ECO:0000256" key="1">
    <source>
        <dbReference type="ARBA" id="ARBA00022737"/>
    </source>
</evidence>
<dbReference type="Proteomes" id="UP000014760">
    <property type="component" value="Unassembled WGS sequence"/>
</dbReference>
<dbReference type="PANTHER" id="PTHR24124:SF14">
    <property type="entry name" value="CHROMOSOME UNDETERMINED SCAFFOLD_25, WHOLE GENOME SHOTGUN SEQUENCE"/>
    <property type="match status" value="1"/>
</dbReference>
<dbReference type="InterPro" id="IPR002110">
    <property type="entry name" value="Ankyrin_rpt"/>
</dbReference>
<reference evidence="4 6" key="2">
    <citation type="journal article" date="2013" name="Nature">
        <title>Insights into bilaterian evolution from three spiralian genomes.</title>
        <authorList>
            <person name="Simakov O."/>
            <person name="Marletaz F."/>
            <person name="Cho S.J."/>
            <person name="Edsinger-Gonzales E."/>
            <person name="Havlak P."/>
            <person name="Hellsten U."/>
            <person name="Kuo D.H."/>
            <person name="Larsson T."/>
            <person name="Lv J."/>
            <person name="Arendt D."/>
            <person name="Savage R."/>
            <person name="Osoegawa K."/>
            <person name="de Jong P."/>
            <person name="Grimwood J."/>
            <person name="Chapman J.A."/>
            <person name="Shapiro H."/>
            <person name="Aerts A."/>
            <person name="Otillar R.P."/>
            <person name="Terry A.Y."/>
            <person name="Boore J.L."/>
            <person name="Grigoriev I.V."/>
            <person name="Lindberg D.R."/>
            <person name="Seaver E.C."/>
            <person name="Weisblat D.A."/>
            <person name="Putnam N.H."/>
            <person name="Rokhsar D.S."/>
        </authorList>
    </citation>
    <scope>NUCLEOTIDE SEQUENCE</scope>
    <source>
        <strain evidence="4 6">I ESC-2004</strain>
    </source>
</reference>
<reference evidence="6" key="1">
    <citation type="submission" date="2012-12" db="EMBL/GenBank/DDBJ databases">
        <authorList>
            <person name="Hellsten U."/>
            <person name="Grimwood J."/>
            <person name="Chapman J.A."/>
            <person name="Shapiro H."/>
            <person name="Aerts A."/>
            <person name="Otillar R.P."/>
            <person name="Terry A.Y."/>
            <person name="Boore J.L."/>
            <person name="Simakov O."/>
            <person name="Marletaz F."/>
            <person name="Cho S.-J."/>
            <person name="Edsinger-Gonzales E."/>
            <person name="Havlak P."/>
            <person name="Kuo D.-H."/>
            <person name="Larsson T."/>
            <person name="Lv J."/>
            <person name="Arendt D."/>
            <person name="Savage R."/>
            <person name="Osoegawa K."/>
            <person name="de Jong P."/>
            <person name="Lindberg D.R."/>
            <person name="Seaver E.C."/>
            <person name="Weisblat D.A."/>
            <person name="Putnam N.H."/>
            <person name="Grigoriev I.V."/>
            <person name="Rokhsar D.S."/>
        </authorList>
    </citation>
    <scope>NUCLEOTIDE SEQUENCE</scope>
    <source>
        <strain evidence="6">I ESC-2004</strain>
    </source>
</reference>
<dbReference type="PROSITE" id="PS50088">
    <property type="entry name" value="ANK_REPEAT"/>
    <property type="match status" value="1"/>
</dbReference>
<feature type="repeat" description="ANK" evidence="3">
    <location>
        <begin position="49"/>
        <end position="81"/>
    </location>
</feature>
<reference evidence="5" key="3">
    <citation type="submission" date="2015-06" db="UniProtKB">
        <authorList>
            <consortium name="EnsemblMetazoa"/>
        </authorList>
    </citation>
    <scope>IDENTIFICATION</scope>
</reference>
<evidence type="ECO:0000313" key="6">
    <source>
        <dbReference type="Proteomes" id="UP000014760"/>
    </source>
</evidence>
<dbReference type="SUPFAM" id="SSF48403">
    <property type="entry name" value="Ankyrin repeat"/>
    <property type="match status" value="1"/>
</dbReference>
<dbReference type="PROSITE" id="PS50297">
    <property type="entry name" value="ANK_REP_REGION"/>
    <property type="match status" value="1"/>
</dbReference>
<sequence>LLKKGYRVTTKDRHGASVIHYAAGSGMSGALELLLEECEDAFINDEDINGATALHYAAFANSVDAVELLLFKGCEREKKDVKGRTASELAKLLGYDDIVQLL</sequence>
<keyword evidence="1" id="KW-0677">Repeat</keyword>
<keyword evidence="6" id="KW-1185">Reference proteome</keyword>
<organism evidence="4">
    <name type="scientific">Capitella teleta</name>
    <name type="common">Polychaete worm</name>
    <dbReference type="NCBI Taxonomy" id="283909"/>
    <lineage>
        <taxon>Eukaryota</taxon>
        <taxon>Metazoa</taxon>
        <taxon>Spiralia</taxon>
        <taxon>Lophotrochozoa</taxon>
        <taxon>Annelida</taxon>
        <taxon>Polychaeta</taxon>
        <taxon>Sedentaria</taxon>
        <taxon>Scolecida</taxon>
        <taxon>Capitellidae</taxon>
        <taxon>Capitella</taxon>
    </lineage>
</organism>
<protein>
    <submittedName>
        <fullName evidence="4 5">Uncharacterized protein</fullName>
    </submittedName>
</protein>
<dbReference type="Gene3D" id="1.25.40.20">
    <property type="entry name" value="Ankyrin repeat-containing domain"/>
    <property type="match status" value="2"/>
</dbReference>
<dbReference type="EMBL" id="KB291898">
    <property type="protein sequence ID" value="ELU18463.1"/>
    <property type="molecule type" value="Genomic_DNA"/>
</dbReference>
<gene>
    <name evidence="4" type="ORF">CAPTEDRAFT_50304</name>
</gene>
<dbReference type="Pfam" id="PF12796">
    <property type="entry name" value="Ank_2"/>
    <property type="match status" value="1"/>
</dbReference>
<dbReference type="HOGENOM" id="CLU_000134_18_9_1"/>
<dbReference type="STRING" id="283909.R7VHY0"/>
<evidence type="ECO:0000256" key="3">
    <source>
        <dbReference type="PROSITE-ProRule" id="PRU00023"/>
    </source>
</evidence>
<feature type="non-terminal residue" evidence="4">
    <location>
        <position position="1"/>
    </location>
</feature>
<name>R7VHY0_CAPTE</name>
<dbReference type="GO" id="GO:0005634">
    <property type="term" value="C:nucleus"/>
    <property type="evidence" value="ECO:0007669"/>
    <property type="project" value="TreeGrafter"/>
</dbReference>
<dbReference type="InterPro" id="IPR036770">
    <property type="entry name" value="Ankyrin_rpt-contain_sf"/>
</dbReference>